<organism evidence="5 6">
    <name type="scientific">Streptomyces xanthochromogenes</name>
    <dbReference type="NCBI Taxonomy" id="67384"/>
    <lineage>
        <taxon>Bacteria</taxon>
        <taxon>Bacillati</taxon>
        <taxon>Actinomycetota</taxon>
        <taxon>Actinomycetes</taxon>
        <taxon>Kitasatosporales</taxon>
        <taxon>Streptomycetaceae</taxon>
        <taxon>Streptomyces</taxon>
    </lineage>
</organism>
<dbReference type="RefSeq" id="WP_190027290.1">
    <property type="nucleotide sequence ID" value="NZ_BMUU01000004.1"/>
</dbReference>
<keyword evidence="1" id="KW-0805">Transcription regulation</keyword>
<feature type="region of interest" description="Disordered" evidence="3">
    <location>
        <begin position="73"/>
        <end position="102"/>
    </location>
</feature>
<keyword evidence="2" id="KW-0804">Transcription</keyword>
<feature type="compositionally biased region" description="Low complexity" evidence="3">
    <location>
        <begin position="194"/>
        <end position="205"/>
    </location>
</feature>
<feature type="region of interest" description="Disordered" evidence="3">
    <location>
        <begin position="194"/>
        <end position="229"/>
    </location>
</feature>
<evidence type="ECO:0000259" key="4">
    <source>
        <dbReference type="Pfam" id="PF13490"/>
    </source>
</evidence>
<sequence length="331" mass="32701">MSGSSPTPAEQHLGDRLAALVDGELNHDARERVLSHLATCAKCKAEADAQRNLKNVFAQAAPPPPSEGFLARLQGLPGGPAGTGGDDDGSGGPLGGGRRADGFFAGSGVLSPTAGDSGDPRVPRPGGFGYVPVGSHAAVLPDGLRAGFRIHEVGRSEQDRPGSPWRGGRRFAFAAASAVSLAAIALGGTLPLGSASGARAAGTGSNVVPMRSNSPAPSGSSAEDRRRGGAAAGFLSAMSAQPMAPAAPGPRTLNAMPAQNGPAQPLGGAFPAGRLNGSSLPPLIRPAVATLPLTTTDLTSGVLAAVPSVTPGAPQQLAAPITPGLPLAVRH</sequence>
<evidence type="ECO:0000313" key="6">
    <source>
        <dbReference type="Proteomes" id="UP000600946"/>
    </source>
</evidence>
<feature type="compositionally biased region" description="Polar residues" evidence="3">
    <location>
        <begin position="211"/>
        <end position="221"/>
    </location>
</feature>
<dbReference type="Pfam" id="PF13490">
    <property type="entry name" value="zf-HC2"/>
    <property type="match status" value="1"/>
</dbReference>
<keyword evidence="6" id="KW-1185">Reference proteome</keyword>
<feature type="compositionally biased region" description="Gly residues" evidence="3">
    <location>
        <begin position="76"/>
        <end position="97"/>
    </location>
</feature>
<comment type="caution">
    <text evidence="5">The sequence shown here is derived from an EMBL/GenBank/DDBJ whole genome shotgun (WGS) entry which is preliminary data.</text>
</comment>
<dbReference type="Gene3D" id="1.10.10.1320">
    <property type="entry name" value="Anti-sigma factor, zinc-finger domain"/>
    <property type="match status" value="1"/>
</dbReference>
<evidence type="ECO:0000256" key="1">
    <source>
        <dbReference type="ARBA" id="ARBA00023015"/>
    </source>
</evidence>
<proteinExistence type="predicted"/>
<evidence type="ECO:0000256" key="2">
    <source>
        <dbReference type="ARBA" id="ARBA00023163"/>
    </source>
</evidence>
<dbReference type="Proteomes" id="UP000600946">
    <property type="component" value="Unassembled WGS sequence"/>
</dbReference>
<dbReference type="EMBL" id="BMUU01000004">
    <property type="protein sequence ID" value="GGY34531.1"/>
    <property type="molecule type" value="Genomic_DNA"/>
</dbReference>
<feature type="domain" description="Putative zinc-finger" evidence="4">
    <location>
        <begin position="15"/>
        <end position="43"/>
    </location>
</feature>
<reference evidence="6" key="1">
    <citation type="journal article" date="2019" name="Int. J. Syst. Evol. Microbiol.">
        <title>The Global Catalogue of Microorganisms (GCM) 10K type strain sequencing project: providing services to taxonomists for standard genome sequencing and annotation.</title>
        <authorList>
            <consortium name="The Broad Institute Genomics Platform"/>
            <consortium name="The Broad Institute Genome Sequencing Center for Infectious Disease"/>
            <person name="Wu L."/>
            <person name="Ma J."/>
        </authorList>
    </citation>
    <scope>NUCLEOTIDE SEQUENCE [LARGE SCALE GENOMIC DNA]</scope>
    <source>
        <strain evidence="6">JCM 4594</strain>
    </source>
</reference>
<dbReference type="InterPro" id="IPR041916">
    <property type="entry name" value="Anti_sigma_zinc_sf"/>
</dbReference>
<dbReference type="InterPro" id="IPR027383">
    <property type="entry name" value="Znf_put"/>
</dbReference>
<evidence type="ECO:0000256" key="3">
    <source>
        <dbReference type="SAM" id="MobiDB-lite"/>
    </source>
</evidence>
<accession>A0ABQ3A3J0</accession>
<evidence type="ECO:0000313" key="5">
    <source>
        <dbReference type="EMBL" id="GGY34531.1"/>
    </source>
</evidence>
<protein>
    <submittedName>
        <fullName evidence="5">Membrane protein</fullName>
    </submittedName>
</protein>
<gene>
    <name evidence="5" type="ORF">GCM10010326_30810</name>
</gene>
<dbReference type="GeneID" id="96291044"/>
<name>A0ABQ3A3J0_9ACTN</name>